<dbReference type="InterPro" id="IPR003495">
    <property type="entry name" value="CobW/HypB/UreG_nucleotide-bd"/>
</dbReference>
<evidence type="ECO:0000256" key="1">
    <source>
        <dbReference type="ARBA" id="ARBA00022741"/>
    </source>
</evidence>
<evidence type="ECO:0000256" key="3">
    <source>
        <dbReference type="ARBA" id="ARBA00023186"/>
    </source>
</evidence>
<dbReference type="PANTHER" id="PTHR13748:SF62">
    <property type="entry name" value="COBW DOMAIN-CONTAINING PROTEIN"/>
    <property type="match status" value="1"/>
</dbReference>
<reference evidence="7 8" key="1">
    <citation type="submission" date="2023-05" db="EMBL/GenBank/DDBJ databases">
        <authorList>
            <person name="Gao F."/>
        </authorList>
    </citation>
    <scope>NUCLEOTIDE SEQUENCE [LARGE SCALE GENOMIC DNA]</scope>
    <source>
        <strain evidence="7 8">MIMF12</strain>
    </source>
</reference>
<keyword evidence="3" id="KW-0143">Chaperone</keyword>
<dbReference type="EMBL" id="JASNGB010000241">
    <property type="protein sequence ID" value="MDL2345621.1"/>
    <property type="molecule type" value="Genomic_DNA"/>
</dbReference>
<accession>A0ABT7JKP6</accession>
<dbReference type="RefSeq" id="WP_285525253.1">
    <property type="nucleotide sequence ID" value="NZ_JASNGB010000241.1"/>
</dbReference>
<comment type="similarity">
    <text evidence="4">Belongs to the SIMIBI class G3E GTPase family. ZNG1 subfamily.</text>
</comment>
<comment type="caution">
    <text evidence="7">The sequence shown here is derived from an EMBL/GenBank/DDBJ whole genome shotgun (WGS) entry which is preliminary data.</text>
</comment>
<sequence length="362" mass="38773">MTPPGPHPDARIPVIVIGGFLGAGKTTLVNHLIRTCGEAKPNPSGAGSNEERAAKMEEQVVSCPPGLESQPPAPLRSLPHRLGVIVNEFGATGVDGGLIERLSGEGTQDDVTELTAGCLCCTGRDDLLRALVTIGMREQKPDAVLVELSGVADPTPVLTTLLEHSVRAAFRVTTLVAVVDARHVLQTLREHPEAARQLAYANVVVLNKTDLADPVLLDHAEGVLRGVNPLARLVRVERGQLDADALLARDDFDPRVVEGAPPVVHTPGLTSFTLRADSPLDPYRWQRFMTDQILSRPAEVLRVKGFLSLHGYPQRVLFQAVRDLFTADAWEGEPGASELVFIGRGLDRAEYGAAFAGCVAEG</sequence>
<dbReference type="SUPFAM" id="SSF90002">
    <property type="entry name" value="Hypothetical protein YjiA, C-terminal domain"/>
    <property type="match status" value="1"/>
</dbReference>
<dbReference type="Gene3D" id="3.40.50.300">
    <property type="entry name" value="P-loop containing nucleotide triphosphate hydrolases"/>
    <property type="match status" value="1"/>
</dbReference>
<evidence type="ECO:0000256" key="4">
    <source>
        <dbReference type="ARBA" id="ARBA00034320"/>
    </source>
</evidence>
<organism evidence="7 8">
    <name type="scientific">Deinococcus rhizophilus</name>
    <dbReference type="NCBI Taxonomy" id="3049544"/>
    <lineage>
        <taxon>Bacteria</taxon>
        <taxon>Thermotogati</taxon>
        <taxon>Deinococcota</taxon>
        <taxon>Deinococci</taxon>
        <taxon>Deinococcales</taxon>
        <taxon>Deinococcaceae</taxon>
        <taxon>Deinococcus</taxon>
    </lineage>
</organism>
<evidence type="ECO:0000256" key="5">
    <source>
        <dbReference type="ARBA" id="ARBA00049117"/>
    </source>
</evidence>
<keyword evidence="8" id="KW-1185">Reference proteome</keyword>
<comment type="catalytic activity">
    <reaction evidence="5">
        <text>GTP + H2O = GDP + phosphate + H(+)</text>
        <dbReference type="Rhea" id="RHEA:19669"/>
        <dbReference type="ChEBI" id="CHEBI:15377"/>
        <dbReference type="ChEBI" id="CHEBI:15378"/>
        <dbReference type="ChEBI" id="CHEBI:37565"/>
        <dbReference type="ChEBI" id="CHEBI:43474"/>
        <dbReference type="ChEBI" id="CHEBI:58189"/>
    </reaction>
    <physiologicalReaction direction="left-to-right" evidence="5">
        <dbReference type="Rhea" id="RHEA:19670"/>
    </physiologicalReaction>
</comment>
<dbReference type="InterPro" id="IPR036627">
    <property type="entry name" value="CobW-likC_sf"/>
</dbReference>
<gene>
    <name evidence="7" type="ORF">QOL99_15900</name>
</gene>
<evidence type="ECO:0000313" key="8">
    <source>
        <dbReference type="Proteomes" id="UP001302059"/>
    </source>
</evidence>
<dbReference type="Proteomes" id="UP001302059">
    <property type="component" value="Unassembled WGS sequence"/>
</dbReference>
<dbReference type="SUPFAM" id="SSF52540">
    <property type="entry name" value="P-loop containing nucleoside triphosphate hydrolases"/>
    <property type="match status" value="2"/>
</dbReference>
<dbReference type="SMART" id="SM00833">
    <property type="entry name" value="CobW_C"/>
    <property type="match status" value="1"/>
</dbReference>
<dbReference type="PANTHER" id="PTHR13748">
    <property type="entry name" value="COBW-RELATED"/>
    <property type="match status" value="1"/>
</dbReference>
<evidence type="ECO:0000256" key="2">
    <source>
        <dbReference type="ARBA" id="ARBA00022801"/>
    </source>
</evidence>
<proteinExistence type="inferred from homology"/>
<dbReference type="Gene3D" id="3.30.1220.10">
    <property type="entry name" value="CobW-like, C-terminal domain"/>
    <property type="match status" value="1"/>
</dbReference>
<feature type="domain" description="CobW C-terminal" evidence="6">
    <location>
        <begin position="269"/>
        <end position="359"/>
    </location>
</feature>
<dbReference type="CDD" id="cd03112">
    <property type="entry name" value="CobW-like"/>
    <property type="match status" value="1"/>
</dbReference>
<dbReference type="Pfam" id="PF07683">
    <property type="entry name" value="CobW_C"/>
    <property type="match status" value="1"/>
</dbReference>
<dbReference type="InterPro" id="IPR051316">
    <property type="entry name" value="Zinc-reg_GTPase_activator"/>
</dbReference>
<dbReference type="Pfam" id="PF02492">
    <property type="entry name" value="cobW"/>
    <property type="match status" value="2"/>
</dbReference>
<protein>
    <submittedName>
        <fullName evidence="7">GTP-binding protein</fullName>
    </submittedName>
</protein>
<dbReference type="InterPro" id="IPR027417">
    <property type="entry name" value="P-loop_NTPase"/>
</dbReference>
<name>A0ABT7JKP6_9DEIO</name>
<keyword evidence="1" id="KW-0547">Nucleotide-binding</keyword>
<keyword evidence="2" id="KW-0378">Hydrolase</keyword>
<evidence type="ECO:0000313" key="7">
    <source>
        <dbReference type="EMBL" id="MDL2345621.1"/>
    </source>
</evidence>
<dbReference type="InterPro" id="IPR011629">
    <property type="entry name" value="CobW-like_C"/>
</dbReference>
<evidence type="ECO:0000259" key="6">
    <source>
        <dbReference type="SMART" id="SM00833"/>
    </source>
</evidence>